<evidence type="ECO:0000313" key="1">
    <source>
        <dbReference type="EMBL" id="KAD7478660.1"/>
    </source>
</evidence>
<proteinExistence type="predicted"/>
<keyword evidence="2" id="KW-1185">Reference proteome</keyword>
<organism evidence="1 2">
    <name type="scientific">Mikania micrantha</name>
    <name type="common">bitter vine</name>
    <dbReference type="NCBI Taxonomy" id="192012"/>
    <lineage>
        <taxon>Eukaryota</taxon>
        <taxon>Viridiplantae</taxon>
        <taxon>Streptophyta</taxon>
        <taxon>Embryophyta</taxon>
        <taxon>Tracheophyta</taxon>
        <taxon>Spermatophyta</taxon>
        <taxon>Magnoliopsida</taxon>
        <taxon>eudicotyledons</taxon>
        <taxon>Gunneridae</taxon>
        <taxon>Pentapetalae</taxon>
        <taxon>asterids</taxon>
        <taxon>campanulids</taxon>
        <taxon>Asterales</taxon>
        <taxon>Asteraceae</taxon>
        <taxon>Asteroideae</taxon>
        <taxon>Heliantheae alliance</taxon>
        <taxon>Eupatorieae</taxon>
        <taxon>Mikania</taxon>
    </lineage>
</organism>
<evidence type="ECO:0000313" key="2">
    <source>
        <dbReference type="Proteomes" id="UP000326396"/>
    </source>
</evidence>
<gene>
    <name evidence="1" type="ORF">E3N88_01796</name>
</gene>
<name>A0A5N6Q4P6_9ASTR</name>
<evidence type="ECO:0008006" key="3">
    <source>
        <dbReference type="Google" id="ProtNLM"/>
    </source>
</evidence>
<dbReference type="PANTHER" id="PTHR47481:SF22">
    <property type="entry name" value="RETROTRANSPOSON GAG DOMAIN-CONTAINING PROTEIN"/>
    <property type="match status" value="1"/>
</dbReference>
<dbReference type="Pfam" id="PF14223">
    <property type="entry name" value="Retrotran_gag_2"/>
    <property type="match status" value="1"/>
</dbReference>
<dbReference type="PANTHER" id="PTHR47481">
    <property type="match status" value="1"/>
</dbReference>
<comment type="caution">
    <text evidence="1">The sequence shown here is derived from an EMBL/GenBank/DDBJ whole genome shotgun (WGS) entry which is preliminary data.</text>
</comment>
<dbReference type="OrthoDB" id="1002589at2759"/>
<sequence>MADTTILVQPIPNTSTNITMVTFPNSLKLTSTNYLSWKTQIEAILQGLDLFKFIDGTHLPPLPTVKPDGSTTPHADFPKWYRQDRLLFGALVGTLSAPIVSLINHAPSSLEAWTILANTYAAPTRGHIKQLQHRLKNSSKTPNQTITEYMHGIKQLVDELAILGKTLDAEDISDIILHGLDPKAYKPIIDSILAQ</sequence>
<accession>A0A5N6Q4P6</accession>
<dbReference type="Proteomes" id="UP000326396">
    <property type="component" value="Linkage Group LG1"/>
</dbReference>
<dbReference type="EMBL" id="SZYD01000001">
    <property type="protein sequence ID" value="KAD7478660.1"/>
    <property type="molecule type" value="Genomic_DNA"/>
</dbReference>
<reference evidence="1 2" key="1">
    <citation type="submission" date="2019-05" db="EMBL/GenBank/DDBJ databases">
        <title>Mikania micrantha, genome provides insights into the molecular mechanism of rapid growth.</title>
        <authorList>
            <person name="Liu B."/>
        </authorList>
    </citation>
    <scope>NUCLEOTIDE SEQUENCE [LARGE SCALE GENOMIC DNA]</scope>
    <source>
        <strain evidence="1">NLD-2019</strain>
        <tissue evidence="1">Leaf</tissue>
    </source>
</reference>
<dbReference type="AlphaFoldDB" id="A0A5N6Q4P6"/>
<protein>
    <recommendedName>
        <fullName evidence="3">Retrotransposon Copia-like N-terminal domain-containing protein</fullName>
    </recommendedName>
</protein>